<dbReference type="RefSeq" id="WP_136257609.1">
    <property type="nucleotide sequence ID" value="NZ_MWIO01000014.1"/>
</dbReference>
<keyword evidence="3" id="KW-1185">Reference proteome</keyword>
<reference evidence="2 3" key="1">
    <citation type="submission" date="2017-02" db="EMBL/GenBank/DDBJ databases">
        <title>Whole genome sequencing of Rhodanobacter lindaniclasticus DSM 17932.</title>
        <authorList>
            <person name="Kumar S."/>
            <person name="Patil P."/>
            <person name="Patil P.B."/>
        </authorList>
    </citation>
    <scope>NUCLEOTIDE SEQUENCE [LARGE SCALE GENOMIC DNA]</scope>
    <source>
        <strain evidence="2 3">DSM 17932</strain>
    </source>
</reference>
<protein>
    <recommendedName>
        <fullName evidence="4">Copper resistance protein D domain-containing protein</fullName>
    </recommendedName>
</protein>
<comment type="caution">
    <text evidence="2">The sequence shown here is derived from an EMBL/GenBank/DDBJ whole genome shotgun (WGS) entry which is preliminary data.</text>
</comment>
<feature type="transmembrane region" description="Helical" evidence="1">
    <location>
        <begin position="86"/>
        <end position="111"/>
    </location>
</feature>
<feature type="transmembrane region" description="Helical" evidence="1">
    <location>
        <begin position="6"/>
        <end position="34"/>
    </location>
</feature>
<accession>A0A4S3KIU2</accession>
<dbReference type="PIRSF" id="PIRSF015875">
    <property type="entry name" value="UCP015875"/>
    <property type="match status" value="1"/>
</dbReference>
<evidence type="ECO:0008006" key="4">
    <source>
        <dbReference type="Google" id="ProtNLM"/>
    </source>
</evidence>
<keyword evidence="1" id="KW-0472">Membrane</keyword>
<dbReference type="Proteomes" id="UP000306317">
    <property type="component" value="Unassembled WGS sequence"/>
</dbReference>
<keyword evidence="1" id="KW-0812">Transmembrane</keyword>
<dbReference type="InterPro" id="IPR007418">
    <property type="entry name" value="DUF474"/>
</dbReference>
<evidence type="ECO:0000313" key="2">
    <source>
        <dbReference type="EMBL" id="THD08685.1"/>
    </source>
</evidence>
<sequence>MLAWYPWIVLLHLACAIVFVGAVAFEVIVVESLHKHFDIITMQRIEQAVMARVRRYMPVVVILLFASGFMLFDIRCDGFACVGSRFGNWLLLKVVLAFGVLGVFVNAMWAMRHGKMDVCRFKYTHRIVLALMVGIVFLAKTMFYL</sequence>
<dbReference type="EMBL" id="MWIO01000014">
    <property type="protein sequence ID" value="THD08685.1"/>
    <property type="molecule type" value="Genomic_DNA"/>
</dbReference>
<evidence type="ECO:0000313" key="3">
    <source>
        <dbReference type="Proteomes" id="UP000306317"/>
    </source>
</evidence>
<dbReference type="AlphaFoldDB" id="A0A4S3KIU2"/>
<evidence type="ECO:0000256" key="1">
    <source>
        <dbReference type="SAM" id="Phobius"/>
    </source>
</evidence>
<gene>
    <name evidence="2" type="ORF">B1991_05015</name>
</gene>
<organism evidence="2 3">
    <name type="scientific">Rhodanobacter lindaniclasticus</name>
    <dbReference type="NCBI Taxonomy" id="75310"/>
    <lineage>
        <taxon>Bacteria</taxon>
        <taxon>Pseudomonadati</taxon>
        <taxon>Pseudomonadota</taxon>
        <taxon>Gammaproteobacteria</taxon>
        <taxon>Lysobacterales</taxon>
        <taxon>Rhodanobacteraceae</taxon>
        <taxon>Rhodanobacter</taxon>
    </lineage>
</organism>
<feature type="transmembrane region" description="Helical" evidence="1">
    <location>
        <begin position="123"/>
        <end position="143"/>
    </location>
</feature>
<name>A0A4S3KIU2_9GAMM</name>
<proteinExistence type="predicted"/>
<dbReference type="OrthoDB" id="5955722at2"/>
<keyword evidence="1" id="KW-1133">Transmembrane helix</keyword>
<feature type="transmembrane region" description="Helical" evidence="1">
    <location>
        <begin position="55"/>
        <end position="74"/>
    </location>
</feature>